<evidence type="ECO:0000313" key="4">
    <source>
        <dbReference type="Proteomes" id="UP001152797"/>
    </source>
</evidence>
<dbReference type="EMBL" id="CAMXCT010005401">
    <property type="protein sequence ID" value="CAI4012247.1"/>
    <property type="molecule type" value="Genomic_DNA"/>
</dbReference>
<dbReference type="AlphaFoldDB" id="A0A9P1DL38"/>
<comment type="caution">
    <text evidence="2">The sequence shown here is derived from an EMBL/GenBank/DDBJ whole genome shotgun (WGS) entry which is preliminary data.</text>
</comment>
<dbReference type="Proteomes" id="UP001152797">
    <property type="component" value="Unassembled WGS sequence"/>
</dbReference>
<reference evidence="2" key="1">
    <citation type="submission" date="2022-10" db="EMBL/GenBank/DDBJ databases">
        <authorList>
            <person name="Chen Y."/>
            <person name="Dougan E. K."/>
            <person name="Chan C."/>
            <person name="Rhodes N."/>
            <person name="Thang M."/>
        </authorList>
    </citation>
    <scope>NUCLEOTIDE SEQUENCE</scope>
</reference>
<evidence type="ECO:0000313" key="3">
    <source>
        <dbReference type="EMBL" id="CAL1165622.1"/>
    </source>
</evidence>
<dbReference type="EMBL" id="CAMXCT030005401">
    <property type="protein sequence ID" value="CAL4799559.1"/>
    <property type="molecule type" value="Genomic_DNA"/>
</dbReference>
<reference evidence="3" key="2">
    <citation type="submission" date="2024-04" db="EMBL/GenBank/DDBJ databases">
        <authorList>
            <person name="Chen Y."/>
            <person name="Shah S."/>
            <person name="Dougan E. K."/>
            <person name="Thang M."/>
            <person name="Chan C."/>
        </authorList>
    </citation>
    <scope>NUCLEOTIDE SEQUENCE [LARGE SCALE GENOMIC DNA]</scope>
</reference>
<evidence type="ECO:0000256" key="1">
    <source>
        <dbReference type="SAM" id="MobiDB-lite"/>
    </source>
</evidence>
<accession>A0A9P1DL38</accession>
<protein>
    <submittedName>
        <fullName evidence="2">Uncharacterized protein</fullName>
    </submittedName>
</protein>
<sequence>MACQLQRDLFGQHLAHQPRLSCQKCSPLASRTPRAVYRAPTAKGQSVPLFTRDWNRLTMPLLSTVPQKSGTADVQKCLPTLSREASAKKTNGDTGMILSTEEIKVPAGPNQGEVTISVPRFGGSKLGAPPGLETNFSKPPGIHFAPPPGLSRQPMKVTEPDSSSMSGLPAPPFPTTSPALVSPSSSDVDLQDLPEEKEATCLSDGDNSTVDDEQQVQAETDAIHPLPTLLGSTPLPSLLSSAPLYGKWGSLAEFFRLLRAQE</sequence>
<evidence type="ECO:0000313" key="2">
    <source>
        <dbReference type="EMBL" id="CAI4012247.1"/>
    </source>
</evidence>
<gene>
    <name evidence="2" type="ORF">C1SCF055_LOCUS37327</name>
</gene>
<name>A0A9P1DL38_9DINO</name>
<proteinExistence type="predicted"/>
<feature type="compositionally biased region" description="Polar residues" evidence="1">
    <location>
        <begin position="176"/>
        <end position="188"/>
    </location>
</feature>
<dbReference type="EMBL" id="CAMXCT020005401">
    <property type="protein sequence ID" value="CAL1165622.1"/>
    <property type="molecule type" value="Genomic_DNA"/>
</dbReference>
<organism evidence="2">
    <name type="scientific">Cladocopium goreaui</name>
    <dbReference type="NCBI Taxonomy" id="2562237"/>
    <lineage>
        <taxon>Eukaryota</taxon>
        <taxon>Sar</taxon>
        <taxon>Alveolata</taxon>
        <taxon>Dinophyceae</taxon>
        <taxon>Suessiales</taxon>
        <taxon>Symbiodiniaceae</taxon>
        <taxon>Cladocopium</taxon>
    </lineage>
</organism>
<keyword evidence="4" id="KW-1185">Reference proteome</keyword>
<feature type="region of interest" description="Disordered" evidence="1">
    <location>
        <begin position="127"/>
        <end position="189"/>
    </location>
</feature>